<keyword evidence="2" id="KW-0808">Transferase</keyword>
<dbReference type="InterPro" id="IPR029026">
    <property type="entry name" value="tRNA_m1G_MTases_N"/>
</dbReference>
<evidence type="ECO:0000313" key="5">
    <source>
        <dbReference type="Proteomes" id="UP000830198"/>
    </source>
</evidence>
<evidence type="ECO:0000259" key="3">
    <source>
        <dbReference type="Pfam" id="PF00588"/>
    </source>
</evidence>
<name>A0ABY4IA08_CHIFI</name>
<protein>
    <submittedName>
        <fullName evidence="4">RNA methyltransferase</fullName>
    </submittedName>
</protein>
<accession>A0ABY4IA08</accession>
<dbReference type="PANTHER" id="PTHR46429:SF1">
    <property type="entry name" value="23S RRNA (GUANOSINE-2'-O-)-METHYLTRANSFERASE RLMB"/>
    <property type="match status" value="1"/>
</dbReference>
<dbReference type="EMBL" id="CP095855">
    <property type="protein sequence ID" value="UPK71506.1"/>
    <property type="molecule type" value="Genomic_DNA"/>
</dbReference>
<feature type="domain" description="tRNA/rRNA methyltransferase SpoU type" evidence="3">
    <location>
        <begin position="25"/>
        <end position="167"/>
    </location>
</feature>
<dbReference type="CDD" id="cd18097">
    <property type="entry name" value="SpoU-like"/>
    <property type="match status" value="1"/>
</dbReference>
<dbReference type="GO" id="GO:0008168">
    <property type="term" value="F:methyltransferase activity"/>
    <property type="evidence" value="ECO:0007669"/>
    <property type="project" value="UniProtKB-KW"/>
</dbReference>
<dbReference type="SUPFAM" id="SSF75217">
    <property type="entry name" value="alpha/beta knot"/>
    <property type="match status" value="1"/>
</dbReference>
<keyword evidence="5" id="KW-1185">Reference proteome</keyword>
<dbReference type="Proteomes" id="UP000830198">
    <property type="component" value="Chromosome"/>
</dbReference>
<dbReference type="RefSeq" id="WP_247813608.1">
    <property type="nucleotide sequence ID" value="NZ_CP095855.1"/>
</dbReference>
<dbReference type="GO" id="GO:0032259">
    <property type="term" value="P:methylation"/>
    <property type="evidence" value="ECO:0007669"/>
    <property type="project" value="UniProtKB-KW"/>
</dbReference>
<sequence length="179" mass="19626">MRKLSMDELGRKTVDQFKAADKTPLVLVLDNVRSMHNVGSVFRTADGFLLQGIVLCGYTPVPPHRDIQKTALGATETVEWQYFPTTVEAVTALREAGYIIMAIEQAENSVMLDTFEPAAGRPLALVFGNEVTGVDGEVMKLVDACIEIPQSGMKHSLNISVSTGIVVWDIFVKMKKQAQ</sequence>
<gene>
    <name evidence="4" type="ORF">MYF79_09465</name>
</gene>
<evidence type="ECO:0000256" key="1">
    <source>
        <dbReference type="ARBA" id="ARBA00022603"/>
    </source>
</evidence>
<dbReference type="Pfam" id="PF00588">
    <property type="entry name" value="SpoU_methylase"/>
    <property type="match status" value="1"/>
</dbReference>
<organism evidence="4 5">
    <name type="scientific">Chitinophaga filiformis</name>
    <name type="common">Myxococcus filiformis</name>
    <name type="synonym">Flexibacter filiformis</name>
    <dbReference type="NCBI Taxonomy" id="104663"/>
    <lineage>
        <taxon>Bacteria</taxon>
        <taxon>Pseudomonadati</taxon>
        <taxon>Bacteroidota</taxon>
        <taxon>Chitinophagia</taxon>
        <taxon>Chitinophagales</taxon>
        <taxon>Chitinophagaceae</taxon>
        <taxon>Chitinophaga</taxon>
    </lineage>
</organism>
<dbReference type="InterPro" id="IPR001537">
    <property type="entry name" value="SpoU_MeTrfase"/>
</dbReference>
<proteinExistence type="predicted"/>
<reference evidence="4 5" key="1">
    <citation type="submission" date="2022-04" db="EMBL/GenBank/DDBJ databases">
        <title>The arsenic-methylating capacity of Chitinophaga filiformis YT5 during chitin decomposition.</title>
        <authorList>
            <person name="Chen G."/>
            <person name="Liang Y."/>
        </authorList>
    </citation>
    <scope>NUCLEOTIDE SEQUENCE [LARGE SCALE GENOMIC DNA]</scope>
    <source>
        <strain evidence="4 5">YT5</strain>
    </source>
</reference>
<evidence type="ECO:0000256" key="2">
    <source>
        <dbReference type="ARBA" id="ARBA00022679"/>
    </source>
</evidence>
<keyword evidence="1 4" id="KW-0489">Methyltransferase</keyword>
<dbReference type="InterPro" id="IPR004441">
    <property type="entry name" value="rRNA_MeTrfase_TrmH"/>
</dbReference>
<dbReference type="InterPro" id="IPR029028">
    <property type="entry name" value="Alpha/beta_knot_MTases"/>
</dbReference>
<dbReference type="PANTHER" id="PTHR46429">
    <property type="entry name" value="23S RRNA (GUANOSINE-2'-O-)-METHYLTRANSFERASE RLMB"/>
    <property type="match status" value="1"/>
</dbReference>
<dbReference type="Gene3D" id="3.40.1280.10">
    <property type="match status" value="1"/>
</dbReference>
<evidence type="ECO:0000313" key="4">
    <source>
        <dbReference type="EMBL" id="UPK71506.1"/>
    </source>
</evidence>